<dbReference type="SUPFAM" id="SSF54447">
    <property type="entry name" value="ssDNA-binding transcriptional regulator domain"/>
    <property type="match status" value="1"/>
</dbReference>
<dbReference type="Proteomes" id="UP000481033">
    <property type="component" value="Unassembled WGS sequence"/>
</dbReference>
<dbReference type="EMBL" id="QXHD01000004">
    <property type="protein sequence ID" value="NEZ56325.1"/>
    <property type="molecule type" value="Genomic_DNA"/>
</dbReference>
<evidence type="ECO:0000313" key="2">
    <source>
        <dbReference type="Proteomes" id="UP000481033"/>
    </source>
</evidence>
<keyword evidence="2" id="KW-1185">Reference proteome</keyword>
<evidence type="ECO:0000313" key="1">
    <source>
        <dbReference type="EMBL" id="NEZ56325.1"/>
    </source>
</evidence>
<dbReference type="Pfam" id="PF08848">
    <property type="entry name" value="DUF1818"/>
    <property type="match status" value="1"/>
</dbReference>
<proteinExistence type="predicted"/>
<gene>
    <name evidence="1" type="ORF">DXZ20_11710</name>
</gene>
<reference evidence="1 2" key="1">
    <citation type="journal article" date="2020" name="Microb. Ecol.">
        <title>Ecogenomics of the Marine Benthic Filamentous Cyanobacterium Adonisia.</title>
        <authorList>
            <person name="Walter J.M."/>
            <person name="Coutinho F.H."/>
            <person name="Leomil L."/>
            <person name="Hargreaves P.I."/>
            <person name="Campeao M.E."/>
            <person name="Vieira V.V."/>
            <person name="Silva B.S."/>
            <person name="Fistarol G.O."/>
            <person name="Salomon P.S."/>
            <person name="Sawabe T."/>
            <person name="Mino S."/>
            <person name="Hosokawa M."/>
            <person name="Miyashita H."/>
            <person name="Maruyama F."/>
            <person name="van Verk M.C."/>
            <person name="Dutilh B.E."/>
            <person name="Thompson C.C."/>
            <person name="Thompson F.L."/>
        </authorList>
    </citation>
    <scope>NUCLEOTIDE SEQUENCE [LARGE SCALE GENOMIC DNA]</scope>
    <source>
        <strain evidence="1 2">CCMR0081</strain>
    </source>
</reference>
<name>A0A6M0RJA7_9CYAN</name>
<accession>A0A6M0RJA7</accession>
<dbReference type="RefSeq" id="WP_163659081.1">
    <property type="nucleotide sequence ID" value="NZ_QXHD01000004.1"/>
</dbReference>
<dbReference type="GO" id="GO:0003677">
    <property type="term" value="F:DNA binding"/>
    <property type="evidence" value="ECO:0007669"/>
    <property type="project" value="InterPro"/>
</dbReference>
<dbReference type="Gene3D" id="2.30.31.10">
    <property type="entry name" value="Transcriptional Coactivator Pc4, Chain A"/>
    <property type="match status" value="1"/>
</dbReference>
<protein>
    <submittedName>
        <fullName evidence="1">DUF1818 family protein</fullName>
    </submittedName>
</protein>
<organism evidence="1 2">
    <name type="scientific">Adonisia turfae CCMR0081</name>
    <dbReference type="NCBI Taxonomy" id="2292702"/>
    <lineage>
        <taxon>Bacteria</taxon>
        <taxon>Bacillati</taxon>
        <taxon>Cyanobacteriota</taxon>
        <taxon>Adonisia</taxon>
        <taxon>Adonisia turfae</taxon>
    </lineage>
</organism>
<sequence>MTALLREGKGWRLGWDDDRANFKALVGGEHWAMELTQSEFESLRRIAQQLAATMTSMATELMPDEHITCEQETPQLWMEAEGFHHTYGLRFILLNGRGGEGAWPPNIVPEVLAELDRINVF</sequence>
<dbReference type="InterPro" id="IPR009044">
    <property type="entry name" value="ssDNA-bd_transcriptional_reg"/>
</dbReference>
<dbReference type="GO" id="GO:0006355">
    <property type="term" value="P:regulation of DNA-templated transcription"/>
    <property type="evidence" value="ECO:0007669"/>
    <property type="project" value="InterPro"/>
</dbReference>
<dbReference type="AlphaFoldDB" id="A0A6M0RJA7"/>
<dbReference type="InterPro" id="IPR014947">
    <property type="entry name" value="DUF1818"/>
</dbReference>
<comment type="caution">
    <text evidence="1">The sequence shown here is derived from an EMBL/GenBank/DDBJ whole genome shotgun (WGS) entry which is preliminary data.</text>
</comment>